<proteinExistence type="predicted"/>
<organism evidence="1">
    <name type="scientific">Thermogladius calderae</name>
    <dbReference type="NCBI Taxonomy" id="1200300"/>
    <lineage>
        <taxon>Archaea</taxon>
        <taxon>Thermoproteota</taxon>
        <taxon>Thermoprotei</taxon>
        <taxon>Desulfurococcales</taxon>
        <taxon>Desulfurococcaceae</taxon>
        <taxon>Thermogladius</taxon>
    </lineage>
</organism>
<comment type="caution">
    <text evidence="1">The sequence shown here is derived from an EMBL/GenBank/DDBJ whole genome shotgun (WGS) entry which is preliminary data.</text>
</comment>
<gene>
    <name evidence="1" type="ORF">ENM60_07090</name>
</gene>
<name>A0A7J3Y138_9CREN</name>
<sequence>MSGRGSCVEEIIDALSRDEDLILATLPLLLVEPEKKLLHALKESSSRLQRIKPRVYVIIDDTLEETVKCLKAFCSLEKAVDIVDLCRLVSLVDRINNLVSSMRVLRDAVSKGADELRDKYIEHASQLDMLTAEVSEHWVKDPELVDAVIKILEEPAEWGASCLMKLASWIKGGFKPSSMEVEVVAVTWLLGSKGIPVEYELKVKSVMDELKRRFHKVVFVGDESKAIVVNRIVNKDEIILC</sequence>
<evidence type="ECO:0000313" key="1">
    <source>
        <dbReference type="EMBL" id="HHP68525.1"/>
    </source>
</evidence>
<dbReference type="AlphaFoldDB" id="A0A7J3Y138"/>
<dbReference type="EMBL" id="DRYK01000089">
    <property type="protein sequence ID" value="HHP68525.1"/>
    <property type="molecule type" value="Genomic_DNA"/>
</dbReference>
<accession>A0A7J3Y138</accession>
<reference evidence="1" key="1">
    <citation type="journal article" date="2020" name="mSystems">
        <title>Genome- and Community-Level Interaction Insights into Carbon Utilization and Element Cycling Functions of Hydrothermarchaeota in Hydrothermal Sediment.</title>
        <authorList>
            <person name="Zhou Z."/>
            <person name="Liu Y."/>
            <person name="Xu W."/>
            <person name="Pan J."/>
            <person name="Luo Z.H."/>
            <person name="Li M."/>
        </authorList>
    </citation>
    <scope>NUCLEOTIDE SEQUENCE [LARGE SCALE GENOMIC DNA]</scope>
    <source>
        <strain evidence="1">SpSt-110</strain>
    </source>
</reference>
<protein>
    <submittedName>
        <fullName evidence="1">Uncharacterized protein</fullName>
    </submittedName>
</protein>